<feature type="domain" description="PNPLA" evidence="5">
    <location>
        <begin position="8"/>
        <end position="166"/>
    </location>
</feature>
<dbReference type="STRING" id="1127696.HMPREF9134_00201"/>
<gene>
    <name evidence="6" type="ORF">HMPREF9134_00201</name>
</gene>
<dbReference type="InterPro" id="IPR050301">
    <property type="entry name" value="NTE"/>
</dbReference>
<dbReference type="RefSeq" id="WP_005468325.1">
    <property type="nucleotide sequence ID" value="NZ_KB291038.1"/>
</dbReference>
<dbReference type="SUPFAM" id="SSF52151">
    <property type="entry name" value="FabD/lysophospholipase-like"/>
    <property type="match status" value="1"/>
</dbReference>
<dbReference type="GO" id="GO:0016787">
    <property type="term" value="F:hydrolase activity"/>
    <property type="evidence" value="ECO:0007669"/>
    <property type="project" value="UniProtKB-UniRule"/>
</dbReference>
<evidence type="ECO:0000256" key="4">
    <source>
        <dbReference type="PROSITE-ProRule" id="PRU01161"/>
    </source>
</evidence>
<dbReference type="Gene3D" id="3.40.1090.10">
    <property type="entry name" value="Cytosolic phospholipase A2 catalytic domain"/>
    <property type="match status" value="1"/>
</dbReference>
<name>L1NIC9_9PORP</name>
<protein>
    <submittedName>
        <fullName evidence="6">Phospholipase, patatin family</fullName>
    </submittedName>
</protein>
<proteinExistence type="predicted"/>
<comment type="caution">
    <text evidence="4">Lacks conserved residue(s) required for the propagation of feature annotation.</text>
</comment>
<feature type="short sequence motif" description="GXSXG" evidence="4">
    <location>
        <begin position="39"/>
        <end position="43"/>
    </location>
</feature>
<dbReference type="Proteomes" id="UP000010408">
    <property type="component" value="Unassembled WGS sequence"/>
</dbReference>
<evidence type="ECO:0000259" key="5">
    <source>
        <dbReference type="PROSITE" id="PS51635"/>
    </source>
</evidence>
<reference evidence="6 7" key="1">
    <citation type="submission" date="2012-05" db="EMBL/GenBank/DDBJ databases">
        <authorList>
            <person name="Weinstock G."/>
            <person name="Sodergren E."/>
            <person name="Lobos E.A."/>
            <person name="Fulton L."/>
            <person name="Fulton R."/>
            <person name="Courtney L."/>
            <person name="Fronick C."/>
            <person name="O'Laughlin M."/>
            <person name="Godfrey J."/>
            <person name="Wilson R.M."/>
            <person name="Miner T."/>
            <person name="Farmer C."/>
            <person name="Delehaunty K."/>
            <person name="Cordes M."/>
            <person name="Minx P."/>
            <person name="Tomlinson C."/>
            <person name="Chen J."/>
            <person name="Wollam A."/>
            <person name="Pepin K.H."/>
            <person name="Bhonagiri V."/>
            <person name="Zhang X."/>
            <person name="Suruliraj S."/>
            <person name="Warren W."/>
            <person name="Mitreva M."/>
            <person name="Mardis E.R."/>
            <person name="Wilson R.K."/>
        </authorList>
    </citation>
    <scope>NUCLEOTIDE SEQUENCE [LARGE SCALE GENOMIC DNA]</scope>
    <source>
        <strain evidence="6 7">F0037</strain>
    </source>
</reference>
<dbReference type="PANTHER" id="PTHR14226:SF78">
    <property type="entry name" value="SLR0060 PROTEIN"/>
    <property type="match status" value="1"/>
</dbReference>
<keyword evidence="2 4" id="KW-0442">Lipid degradation</keyword>
<accession>L1NIC9</accession>
<feature type="active site" description="Nucleophile" evidence="4">
    <location>
        <position position="41"/>
    </location>
</feature>
<dbReference type="HOGENOM" id="CLU_047251_0_1_10"/>
<dbReference type="AlphaFoldDB" id="L1NIC9"/>
<evidence type="ECO:0000313" key="7">
    <source>
        <dbReference type="Proteomes" id="UP000010408"/>
    </source>
</evidence>
<dbReference type="InterPro" id="IPR002641">
    <property type="entry name" value="PNPLA_dom"/>
</dbReference>
<sequence length="264" mass="28844">MSKYKIGLALSGGSIKGFAHLGVLKWLEENDLRPEILAGTSAGALVGAFYACGYSIDEVLELLSSNGFLKMTTLTMRGGGLFSATNFHRHLKRNLRYKKLEDLPLPLRIVATDLDRGEQHVFTEGRLADIVLASCSIPILFTPVVIDGETYVDGGLFRNFPATIIREDCTTLIGMNLGPVSEEKVQHSMTAIANRAWELVFRQNTVPDREACDYLLETMEVTKYSMFEVSAASALVTIGYELASKELASLAPSSTTQGEVNEIG</sequence>
<evidence type="ECO:0000256" key="3">
    <source>
        <dbReference type="ARBA" id="ARBA00023098"/>
    </source>
</evidence>
<evidence type="ECO:0000256" key="2">
    <source>
        <dbReference type="ARBA" id="ARBA00022963"/>
    </source>
</evidence>
<dbReference type="GO" id="GO:0016042">
    <property type="term" value="P:lipid catabolic process"/>
    <property type="evidence" value="ECO:0007669"/>
    <property type="project" value="UniProtKB-UniRule"/>
</dbReference>
<dbReference type="CDD" id="cd07205">
    <property type="entry name" value="Pat_PNPLA6_PNPLA7_NTE1_like"/>
    <property type="match status" value="1"/>
</dbReference>
<dbReference type="EMBL" id="AMEQ01000006">
    <property type="protein sequence ID" value="EKY03020.1"/>
    <property type="molecule type" value="Genomic_DNA"/>
</dbReference>
<organism evidence="6 7">
    <name type="scientific">Porphyromonas catoniae F0037</name>
    <dbReference type="NCBI Taxonomy" id="1127696"/>
    <lineage>
        <taxon>Bacteria</taxon>
        <taxon>Pseudomonadati</taxon>
        <taxon>Bacteroidota</taxon>
        <taxon>Bacteroidia</taxon>
        <taxon>Bacteroidales</taxon>
        <taxon>Porphyromonadaceae</taxon>
        <taxon>Porphyromonas</taxon>
    </lineage>
</organism>
<feature type="active site" description="Proton acceptor" evidence="4">
    <location>
        <position position="153"/>
    </location>
</feature>
<evidence type="ECO:0000256" key="1">
    <source>
        <dbReference type="ARBA" id="ARBA00022801"/>
    </source>
</evidence>
<feature type="short sequence motif" description="DGA/G" evidence="4">
    <location>
        <begin position="153"/>
        <end position="155"/>
    </location>
</feature>
<dbReference type="Pfam" id="PF01734">
    <property type="entry name" value="Patatin"/>
    <property type="match status" value="1"/>
</dbReference>
<keyword evidence="1 4" id="KW-0378">Hydrolase</keyword>
<dbReference type="PATRIC" id="fig|1127696.3.peg.165"/>
<dbReference type="InterPro" id="IPR016035">
    <property type="entry name" value="Acyl_Trfase/lysoPLipase"/>
</dbReference>
<dbReference type="eggNOG" id="COG1752">
    <property type="taxonomic scope" value="Bacteria"/>
</dbReference>
<evidence type="ECO:0000313" key="6">
    <source>
        <dbReference type="EMBL" id="EKY03020.1"/>
    </source>
</evidence>
<keyword evidence="3 4" id="KW-0443">Lipid metabolism</keyword>
<comment type="caution">
    <text evidence="6">The sequence shown here is derived from an EMBL/GenBank/DDBJ whole genome shotgun (WGS) entry which is preliminary data.</text>
</comment>
<dbReference type="PROSITE" id="PS51635">
    <property type="entry name" value="PNPLA"/>
    <property type="match status" value="1"/>
</dbReference>
<dbReference type="PANTHER" id="PTHR14226">
    <property type="entry name" value="NEUROPATHY TARGET ESTERASE/SWISS CHEESE D.MELANOGASTER"/>
    <property type="match status" value="1"/>
</dbReference>